<dbReference type="Proteomes" id="UP000886723">
    <property type="component" value="Unassembled WGS sequence"/>
</dbReference>
<feature type="transmembrane region" description="Helical" evidence="1">
    <location>
        <begin position="152"/>
        <end position="173"/>
    </location>
</feature>
<name>A0A9D1T7N2_9FIRM</name>
<evidence type="ECO:0000256" key="1">
    <source>
        <dbReference type="SAM" id="Phobius"/>
    </source>
</evidence>
<organism evidence="2 3">
    <name type="scientific">Candidatus Pullilachnospira stercoravium</name>
    <dbReference type="NCBI Taxonomy" id="2840913"/>
    <lineage>
        <taxon>Bacteria</taxon>
        <taxon>Bacillati</taxon>
        <taxon>Bacillota</taxon>
        <taxon>Clostridia</taxon>
        <taxon>Lachnospirales</taxon>
        <taxon>Lachnospiraceae</taxon>
        <taxon>Lachnospiraceae incertae sedis</taxon>
        <taxon>Candidatus Pullilachnospira</taxon>
    </lineage>
</organism>
<reference evidence="2" key="2">
    <citation type="journal article" date="2021" name="PeerJ">
        <title>Extensive microbial diversity within the chicken gut microbiome revealed by metagenomics and culture.</title>
        <authorList>
            <person name="Gilroy R."/>
            <person name="Ravi A."/>
            <person name="Getino M."/>
            <person name="Pursley I."/>
            <person name="Horton D.L."/>
            <person name="Alikhan N.F."/>
            <person name="Baker D."/>
            <person name="Gharbi K."/>
            <person name="Hall N."/>
            <person name="Watson M."/>
            <person name="Adriaenssens E.M."/>
            <person name="Foster-Nyarko E."/>
            <person name="Jarju S."/>
            <person name="Secka A."/>
            <person name="Antonio M."/>
            <person name="Oren A."/>
            <person name="Chaudhuri R.R."/>
            <person name="La Ragione R."/>
            <person name="Hildebrand F."/>
            <person name="Pallen M.J."/>
        </authorList>
    </citation>
    <scope>NUCLEOTIDE SEQUENCE</scope>
    <source>
        <strain evidence="2">ChiBcec2-4451</strain>
    </source>
</reference>
<protein>
    <submittedName>
        <fullName evidence="2">ABC transporter permease</fullName>
    </submittedName>
</protein>
<feature type="transmembrane region" description="Helical" evidence="1">
    <location>
        <begin position="185"/>
        <end position="208"/>
    </location>
</feature>
<reference evidence="2" key="1">
    <citation type="submission" date="2020-10" db="EMBL/GenBank/DDBJ databases">
        <authorList>
            <person name="Gilroy R."/>
        </authorList>
    </citation>
    <scope>NUCLEOTIDE SEQUENCE</scope>
    <source>
        <strain evidence="2">ChiBcec2-4451</strain>
    </source>
</reference>
<keyword evidence="1" id="KW-0812">Transmembrane</keyword>
<proteinExistence type="predicted"/>
<feature type="transmembrane region" description="Helical" evidence="1">
    <location>
        <begin position="228"/>
        <end position="249"/>
    </location>
</feature>
<comment type="caution">
    <text evidence="2">The sequence shown here is derived from an EMBL/GenBank/DDBJ whole genome shotgun (WGS) entry which is preliminary data.</text>
</comment>
<dbReference type="EMBL" id="DVON01000279">
    <property type="protein sequence ID" value="HIV14069.1"/>
    <property type="molecule type" value="Genomic_DNA"/>
</dbReference>
<accession>A0A9D1T7N2</accession>
<keyword evidence="1" id="KW-1133">Transmembrane helix</keyword>
<keyword evidence="1" id="KW-0472">Membrane</keyword>
<feature type="transmembrane region" description="Helical" evidence="1">
    <location>
        <begin position="73"/>
        <end position="93"/>
    </location>
</feature>
<sequence>MICLAFLKKEGMELVRTGRLPVLLMIFTLFGILNPALAKLTPWLYDTLAESMASQGLILTDISVDALTSWNQFYKNISLAVIVFSVMIAAPLAEEYKKQTLIPLMARGLTLPTAACAKAAAAVITWTLCYWLCFLITWLYNLWFWGNKDISHTLAAAAFIWLFGLWVTTLLFLGSVLFRSVSGALLMAAAGALAGWILTLFAKTAAWSPMQLLSAGTLLNLRTVPEDYKKAALAALVTGLAAFGSALLVSRKQSAL</sequence>
<feature type="transmembrane region" description="Helical" evidence="1">
    <location>
        <begin position="114"/>
        <end position="140"/>
    </location>
</feature>
<evidence type="ECO:0000313" key="3">
    <source>
        <dbReference type="Proteomes" id="UP000886723"/>
    </source>
</evidence>
<dbReference type="AlphaFoldDB" id="A0A9D1T7N2"/>
<evidence type="ECO:0000313" key="2">
    <source>
        <dbReference type="EMBL" id="HIV14069.1"/>
    </source>
</evidence>
<gene>
    <name evidence="2" type="ORF">IAA63_13170</name>
</gene>